<organism evidence="2 3">
    <name type="scientific">Chiloscyllium punctatum</name>
    <name type="common">Brownbanded bambooshark</name>
    <name type="synonym">Hemiscyllium punctatum</name>
    <dbReference type="NCBI Taxonomy" id="137246"/>
    <lineage>
        <taxon>Eukaryota</taxon>
        <taxon>Metazoa</taxon>
        <taxon>Chordata</taxon>
        <taxon>Craniata</taxon>
        <taxon>Vertebrata</taxon>
        <taxon>Chondrichthyes</taxon>
        <taxon>Elasmobranchii</taxon>
        <taxon>Galeomorphii</taxon>
        <taxon>Galeoidea</taxon>
        <taxon>Orectolobiformes</taxon>
        <taxon>Hemiscylliidae</taxon>
        <taxon>Chiloscyllium</taxon>
    </lineage>
</organism>
<gene>
    <name evidence="2" type="ORF">chiPu_0002860</name>
</gene>
<protein>
    <submittedName>
        <fullName evidence="2">Uncharacterized protein</fullName>
    </submittedName>
</protein>
<proteinExistence type="predicted"/>
<name>A0A401S266_CHIPU</name>
<reference evidence="2 3" key="1">
    <citation type="journal article" date="2018" name="Nat. Ecol. Evol.">
        <title>Shark genomes provide insights into elasmobranch evolution and the origin of vertebrates.</title>
        <authorList>
            <person name="Hara Y"/>
            <person name="Yamaguchi K"/>
            <person name="Onimaru K"/>
            <person name="Kadota M"/>
            <person name="Koyanagi M"/>
            <person name="Keeley SD"/>
            <person name="Tatsumi K"/>
            <person name="Tanaka K"/>
            <person name="Motone F"/>
            <person name="Kageyama Y"/>
            <person name="Nozu R"/>
            <person name="Adachi N"/>
            <person name="Nishimura O"/>
            <person name="Nakagawa R"/>
            <person name="Tanegashima C"/>
            <person name="Kiyatake I"/>
            <person name="Matsumoto R"/>
            <person name="Murakumo K"/>
            <person name="Nishida K"/>
            <person name="Terakita A"/>
            <person name="Kuratani S"/>
            <person name="Sato K"/>
            <person name="Hyodo S Kuraku.S."/>
        </authorList>
    </citation>
    <scope>NUCLEOTIDE SEQUENCE [LARGE SCALE GENOMIC DNA]</scope>
</reference>
<dbReference type="AlphaFoldDB" id="A0A401S266"/>
<dbReference type="Proteomes" id="UP000287033">
    <property type="component" value="Unassembled WGS sequence"/>
</dbReference>
<accession>A0A401S266</accession>
<feature type="compositionally biased region" description="Basic and acidic residues" evidence="1">
    <location>
        <begin position="8"/>
        <end position="32"/>
    </location>
</feature>
<evidence type="ECO:0000313" key="2">
    <source>
        <dbReference type="EMBL" id="GCC24459.1"/>
    </source>
</evidence>
<dbReference type="EMBL" id="BEZZ01000057">
    <property type="protein sequence ID" value="GCC24459.1"/>
    <property type="molecule type" value="Genomic_DNA"/>
</dbReference>
<keyword evidence="3" id="KW-1185">Reference proteome</keyword>
<feature type="region of interest" description="Disordered" evidence="1">
    <location>
        <begin position="1"/>
        <end position="32"/>
    </location>
</feature>
<comment type="caution">
    <text evidence="2">The sequence shown here is derived from an EMBL/GenBank/DDBJ whole genome shotgun (WGS) entry which is preliminary data.</text>
</comment>
<sequence length="74" mass="8372">MPTTPHRAAGEKMKWACPRPEKGDHRHRDSCRWGKKEDSLRKLNTVTRSEMRETICAGAVPSPASEGRRQTTQA</sequence>
<evidence type="ECO:0000313" key="3">
    <source>
        <dbReference type="Proteomes" id="UP000287033"/>
    </source>
</evidence>
<evidence type="ECO:0000256" key="1">
    <source>
        <dbReference type="SAM" id="MobiDB-lite"/>
    </source>
</evidence>